<dbReference type="SUPFAM" id="SSF47954">
    <property type="entry name" value="Cyclin-like"/>
    <property type="match status" value="1"/>
</dbReference>
<accession>A0A183D452</accession>
<keyword evidence="3" id="KW-1185">Reference proteome</keyword>
<protein>
    <submittedName>
        <fullName evidence="4">RB_A domain-containing protein</fullName>
    </submittedName>
</protein>
<dbReference type="Gene3D" id="1.10.472.10">
    <property type="entry name" value="Cyclin-like"/>
    <property type="match status" value="1"/>
</dbReference>
<dbReference type="GO" id="GO:0005667">
    <property type="term" value="C:transcription regulator complex"/>
    <property type="evidence" value="ECO:0007669"/>
    <property type="project" value="TreeGrafter"/>
</dbReference>
<dbReference type="AlphaFoldDB" id="A0A183D452"/>
<evidence type="ECO:0000313" key="3">
    <source>
        <dbReference type="Proteomes" id="UP000271098"/>
    </source>
</evidence>
<reference evidence="2 3" key="2">
    <citation type="submission" date="2018-11" db="EMBL/GenBank/DDBJ databases">
        <authorList>
            <consortium name="Pathogen Informatics"/>
        </authorList>
    </citation>
    <scope>NUCLEOTIDE SEQUENCE [LARGE SCALE GENOMIC DNA]</scope>
</reference>
<evidence type="ECO:0000313" key="2">
    <source>
        <dbReference type="EMBL" id="VDK39781.1"/>
    </source>
</evidence>
<dbReference type="PANTHER" id="PTHR13742">
    <property type="entry name" value="RETINOBLASTOMA-ASSOCIATED PROTEIN RB -RELATED"/>
    <property type="match status" value="1"/>
</dbReference>
<feature type="domain" description="Retinoblastoma-associated protein A-box" evidence="1">
    <location>
        <begin position="2"/>
        <end position="138"/>
    </location>
</feature>
<name>A0A183D452_9BILA</name>
<dbReference type="GO" id="GO:0005634">
    <property type="term" value="C:nucleus"/>
    <property type="evidence" value="ECO:0007669"/>
    <property type="project" value="InterPro"/>
</dbReference>
<dbReference type="Pfam" id="PF01858">
    <property type="entry name" value="RB_A"/>
    <property type="match status" value="1"/>
</dbReference>
<dbReference type="OrthoDB" id="844594at2759"/>
<gene>
    <name evidence="2" type="ORF">GPUH_LOCUS3492</name>
</gene>
<dbReference type="GO" id="GO:0006357">
    <property type="term" value="P:regulation of transcription by RNA polymerase II"/>
    <property type="evidence" value="ECO:0007669"/>
    <property type="project" value="InterPro"/>
</dbReference>
<dbReference type="SMART" id="SM01368">
    <property type="entry name" value="RB_A"/>
    <property type="match status" value="1"/>
</dbReference>
<proteinExistence type="predicted"/>
<dbReference type="GO" id="GO:2000134">
    <property type="term" value="P:negative regulation of G1/S transition of mitotic cell cycle"/>
    <property type="evidence" value="ECO:0007669"/>
    <property type="project" value="TreeGrafter"/>
</dbReference>
<evidence type="ECO:0000313" key="4">
    <source>
        <dbReference type="WBParaSite" id="GPUH_0000349901-mRNA-1"/>
    </source>
</evidence>
<dbReference type="InterPro" id="IPR036915">
    <property type="entry name" value="Cyclin-like_sf"/>
</dbReference>
<reference evidence="4" key="1">
    <citation type="submission" date="2016-06" db="UniProtKB">
        <authorList>
            <consortium name="WormBaseParasite"/>
        </authorList>
    </citation>
    <scope>IDENTIFICATION</scope>
</reference>
<organism evidence="4">
    <name type="scientific">Gongylonema pulchrum</name>
    <dbReference type="NCBI Taxonomy" id="637853"/>
    <lineage>
        <taxon>Eukaryota</taxon>
        <taxon>Metazoa</taxon>
        <taxon>Ecdysozoa</taxon>
        <taxon>Nematoda</taxon>
        <taxon>Chromadorea</taxon>
        <taxon>Rhabditida</taxon>
        <taxon>Spirurina</taxon>
        <taxon>Spiruromorpha</taxon>
        <taxon>Spiruroidea</taxon>
        <taxon>Gongylonematidae</taxon>
        <taxon>Gongylonema</taxon>
    </lineage>
</organism>
<dbReference type="InterPro" id="IPR002720">
    <property type="entry name" value="RB_A"/>
</dbReference>
<dbReference type="GO" id="GO:0030154">
    <property type="term" value="P:cell differentiation"/>
    <property type="evidence" value="ECO:0007669"/>
    <property type="project" value="TreeGrafter"/>
</dbReference>
<dbReference type="GO" id="GO:0000785">
    <property type="term" value="C:chromatin"/>
    <property type="evidence" value="ECO:0007669"/>
    <property type="project" value="TreeGrafter"/>
</dbReference>
<dbReference type="Proteomes" id="UP000271098">
    <property type="component" value="Unassembled WGS sequence"/>
</dbReference>
<dbReference type="WBParaSite" id="GPUH_0000349901-mRNA-1">
    <property type="protein sequence ID" value="GPUH_0000349901-mRNA-1"/>
    <property type="gene ID" value="GPUH_0000349901"/>
</dbReference>
<dbReference type="GO" id="GO:0000977">
    <property type="term" value="F:RNA polymerase II transcription regulatory region sequence-specific DNA binding"/>
    <property type="evidence" value="ECO:0007669"/>
    <property type="project" value="TreeGrafter"/>
</dbReference>
<sequence>MSARVREVVREEQKTEGADYDAVFTEMITVRIRNTEELLFRFLHKIAYSERDRLPNTGTILKISAVLLREDFLKSLYVCCLQLVLFTYESVREFPWSLNVMRLSAIHFYKLIELVIRSDVSLSREMVKHLNKVLFGRFHSLP</sequence>
<evidence type="ECO:0000259" key="1">
    <source>
        <dbReference type="SMART" id="SM01368"/>
    </source>
</evidence>
<dbReference type="EMBL" id="UYRT01006020">
    <property type="protein sequence ID" value="VDK39781.1"/>
    <property type="molecule type" value="Genomic_DNA"/>
</dbReference>
<dbReference type="PANTHER" id="PTHR13742:SF17">
    <property type="entry name" value="RE32990P-RELATED"/>
    <property type="match status" value="1"/>
</dbReference>
<dbReference type="InterPro" id="IPR028309">
    <property type="entry name" value="RB_fam"/>
</dbReference>